<proteinExistence type="predicted"/>
<comment type="caution">
    <text evidence="1">The sequence shown here is derived from an EMBL/GenBank/DDBJ whole genome shotgun (WGS) entry which is preliminary data.</text>
</comment>
<dbReference type="RefSeq" id="WP_161673748.1">
    <property type="nucleotide sequence ID" value="NZ_JAABLP010000001.1"/>
</dbReference>
<dbReference type="AlphaFoldDB" id="A0A7X5F1Z1"/>
<evidence type="ECO:0000313" key="2">
    <source>
        <dbReference type="Proteomes" id="UP000586722"/>
    </source>
</evidence>
<reference evidence="1 2" key="1">
    <citation type="submission" date="2020-01" db="EMBL/GenBank/DDBJ databases">
        <authorList>
            <person name="Peng S.Y."/>
            <person name="Li J."/>
            <person name="Wang M."/>
            <person name="Wang L."/>
            <person name="Wang C.Q."/>
            <person name="Wang J.R."/>
        </authorList>
    </citation>
    <scope>NUCLEOTIDE SEQUENCE [LARGE SCALE GENOMIC DNA]</scope>
    <source>
        <strain evidence="1 2">XCT-53</strain>
    </source>
</reference>
<keyword evidence="2" id="KW-1185">Reference proteome</keyword>
<evidence type="ECO:0000313" key="1">
    <source>
        <dbReference type="EMBL" id="NBN78290.1"/>
    </source>
</evidence>
<dbReference type="Proteomes" id="UP000586722">
    <property type="component" value="Unassembled WGS sequence"/>
</dbReference>
<sequence length="123" mass="13103">MTDLPFLRALADRFLPQDPLFRLLTINGVLGCAIAMLVFAGLLLTNTAGLYDLIATADEPVVPLVLLAFGLVITLGSAVMGSAIMLVSGDDEDGSGRRDRADAALVPIRVEARTARRQVLPRD</sequence>
<accession>A0A7X5F1Z1</accession>
<organism evidence="1 2">
    <name type="scientific">Pannonibacter tanglangensis</name>
    <dbReference type="NCBI Taxonomy" id="2750084"/>
    <lineage>
        <taxon>Bacteria</taxon>
        <taxon>Pseudomonadati</taxon>
        <taxon>Pseudomonadota</taxon>
        <taxon>Alphaproteobacteria</taxon>
        <taxon>Hyphomicrobiales</taxon>
        <taxon>Stappiaceae</taxon>
        <taxon>Pannonibacter</taxon>
    </lineage>
</organism>
<gene>
    <name evidence="1" type="ORF">GWI72_08430</name>
</gene>
<dbReference type="EMBL" id="JAABLQ010000001">
    <property type="protein sequence ID" value="NBN78290.1"/>
    <property type="molecule type" value="Genomic_DNA"/>
</dbReference>
<name>A0A7X5F1Z1_9HYPH</name>
<protein>
    <submittedName>
        <fullName evidence="1">Uncharacterized protein</fullName>
    </submittedName>
</protein>